<evidence type="ECO:0000256" key="9">
    <source>
        <dbReference type="ARBA" id="ARBA00023237"/>
    </source>
</evidence>
<dbReference type="InterPro" id="IPR012910">
    <property type="entry name" value="Plug_dom"/>
</dbReference>
<sequence length="748" mass="81308">MSGIFEEKSGGGAGPIAPTLGLLPVIALSAALTGQAHAQAQNGSDVVLEEINVEAKAGTQASESYKADRLSSSKYTQPLLDTPRTVTVVTQKQMEERGQNSVTEVLRTTPGISLGSGEGGTPMGDRPFIRGFEASTDMMVDGVRNLGRSSYESFALESIEVSKGPGGVYNGRGSTGGSINMVSKTPQMENFVNVSGTLGTDATKRTTFDGNHYFDNGVGVRLNALWHDADVAGRDEVFQKRWGIAPSISFGMDGPTKATLSYYYLKTDELPDFGLPFPNSVQAGRPATSDNPYYPVDVDRNNFYGSVFRDFRKTETHLATAKLEHEFNDRLRIENVLRYAFGKNDYIFTRPSMNEATTGSNATPATPFGEVERASRANRRESMGVANQTNLVAEFEAGGLEHSFVAGVEFAYERLRNGGYQGIPDIGRTSLYNPDPFTPVDMSNLAETAYGDPYKTETQAAYLFDTIKFNEQWSLNAGIRLDNYHVTDVGNDRSNKATMFNYQVGLVYKPLPYASLYVAHGTSSNPAGETLGQSGGADGVAGGGLSAAQANLDPEKNVSYEIGTKWDVLDERLSLTAALFYTEKTNQRANDPTTGQAALIGNSRAKGIELGVAGNITDRWQVFGGYTYTDAKLVDDAKLVNSNDGNRLKFIPAHTFSVWSTYDVTEKLTMGGGAYYMSERFMDDANTKALPSHWRVDLMAAYKVNENFDLQLNINNLFNETIYDASHVGIFGILAPGRSAHLKATARF</sequence>
<evidence type="ECO:0000256" key="1">
    <source>
        <dbReference type="ARBA" id="ARBA00004571"/>
    </source>
</evidence>
<dbReference type="RefSeq" id="WP_378230465.1">
    <property type="nucleotide sequence ID" value="NZ_JBHSLL010000050.1"/>
</dbReference>
<evidence type="ECO:0000259" key="13">
    <source>
        <dbReference type="Pfam" id="PF07715"/>
    </source>
</evidence>
<dbReference type="PANTHER" id="PTHR32552:SF83">
    <property type="entry name" value="BLR3904 PROTEIN"/>
    <property type="match status" value="1"/>
</dbReference>
<keyword evidence="7 10" id="KW-0472">Membrane</keyword>
<protein>
    <submittedName>
        <fullName evidence="14">TonB-dependent receptor</fullName>
    </submittedName>
</protein>
<evidence type="ECO:0000256" key="10">
    <source>
        <dbReference type="PROSITE-ProRule" id="PRU01360"/>
    </source>
</evidence>
<evidence type="ECO:0000259" key="12">
    <source>
        <dbReference type="Pfam" id="PF00593"/>
    </source>
</evidence>
<evidence type="ECO:0000256" key="2">
    <source>
        <dbReference type="ARBA" id="ARBA00009810"/>
    </source>
</evidence>
<reference evidence="15" key="1">
    <citation type="journal article" date="2019" name="Int. J. Syst. Evol. Microbiol.">
        <title>The Global Catalogue of Microorganisms (GCM) 10K type strain sequencing project: providing services to taxonomists for standard genome sequencing and annotation.</title>
        <authorList>
            <consortium name="The Broad Institute Genomics Platform"/>
            <consortium name="The Broad Institute Genome Sequencing Center for Infectious Disease"/>
            <person name="Wu L."/>
            <person name="Ma J."/>
        </authorList>
    </citation>
    <scope>NUCLEOTIDE SEQUENCE [LARGE SCALE GENOMIC DNA]</scope>
    <source>
        <strain evidence="15">CGMCC 4.1415</strain>
    </source>
</reference>
<feature type="domain" description="TonB-dependent receptor plug" evidence="13">
    <location>
        <begin position="79"/>
        <end position="177"/>
    </location>
</feature>
<evidence type="ECO:0000256" key="5">
    <source>
        <dbReference type="ARBA" id="ARBA00022692"/>
    </source>
</evidence>
<evidence type="ECO:0000256" key="11">
    <source>
        <dbReference type="RuleBase" id="RU003357"/>
    </source>
</evidence>
<evidence type="ECO:0000256" key="8">
    <source>
        <dbReference type="ARBA" id="ARBA00023170"/>
    </source>
</evidence>
<dbReference type="Pfam" id="PF00593">
    <property type="entry name" value="TonB_dep_Rec_b-barrel"/>
    <property type="match status" value="1"/>
</dbReference>
<keyword evidence="4 10" id="KW-1134">Transmembrane beta strand</keyword>
<keyword evidence="3 10" id="KW-0813">Transport</keyword>
<dbReference type="Gene3D" id="2.170.130.10">
    <property type="entry name" value="TonB-dependent receptor, plug domain"/>
    <property type="match status" value="1"/>
</dbReference>
<dbReference type="PROSITE" id="PS52016">
    <property type="entry name" value="TONB_DEPENDENT_REC_3"/>
    <property type="match status" value="1"/>
</dbReference>
<name>A0ABW0H4M3_9HYPH</name>
<evidence type="ECO:0000256" key="3">
    <source>
        <dbReference type="ARBA" id="ARBA00022448"/>
    </source>
</evidence>
<dbReference type="CDD" id="cd01347">
    <property type="entry name" value="ligand_gated_channel"/>
    <property type="match status" value="1"/>
</dbReference>
<dbReference type="Pfam" id="PF07715">
    <property type="entry name" value="Plug"/>
    <property type="match status" value="1"/>
</dbReference>
<gene>
    <name evidence="14" type="ORF">ACFPLB_13480</name>
</gene>
<keyword evidence="8 14" id="KW-0675">Receptor</keyword>
<keyword evidence="6 11" id="KW-0798">TonB box</keyword>
<dbReference type="SUPFAM" id="SSF56935">
    <property type="entry name" value="Porins"/>
    <property type="match status" value="1"/>
</dbReference>
<dbReference type="PANTHER" id="PTHR32552">
    <property type="entry name" value="FERRICHROME IRON RECEPTOR-RELATED"/>
    <property type="match status" value="1"/>
</dbReference>
<dbReference type="NCBIfam" id="TIGR01783">
    <property type="entry name" value="TonB-siderophor"/>
    <property type="match status" value="1"/>
</dbReference>
<proteinExistence type="inferred from homology"/>
<dbReference type="InterPro" id="IPR037066">
    <property type="entry name" value="Plug_dom_sf"/>
</dbReference>
<organism evidence="14 15">
    <name type="scientific">Aquamicrobium segne</name>
    <dbReference type="NCBI Taxonomy" id="469547"/>
    <lineage>
        <taxon>Bacteria</taxon>
        <taxon>Pseudomonadati</taxon>
        <taxon>Pseudomonadota</taxon>
        <taxon>Alphaproteobacteria</taxon>
        <taxon>Hyphomicrobiales</taxon>
        <taxon>Phyllobacteriaceae</taxon>
        <taxon>Aquamicrobium</taxon>
    </lineage>
</organism>
<evidence type="ECO:0000313" key="14">
    <source>
        <dbReference type="EMBL" id="MFC5386973.1"/>
    </source>
</evidence>
<comment type="similarity">
    <text evidence="2 10 11">Belongs to the TonB-dependent receptor family.</text>
</comment>
<keyword evidence="15" id="KW-1185">Reference proteome</keyword>
<dbReference type="InterPro" id="IPR010105">
    <property type="entry name" value="TonB_sidphr_rcpt"/>
</dbReference>
<evidence type="ECO:0000256" key="7">
    <source>
        <dbReference type="ARBA" id="ARBA00023136"/>
    </source>
</evidence>
<keyword evidence="9 10" id="KW-0998">Cell outer membrane</keyword>
<dbReference type="InterPro" id="IPR000531">
    <property type="entry name" value="Beta-barrel_TonB"/>
</dbReference>
<evidence type="ECO:0000256" key="6">
    <source>
        <dbReference type="ARBA" id="ARBA00023077"/>
    </source>
</evidence>
<dbReference type="Gene3D" id="2.40.170.20">
    <property type="entry name" value="TonB-dependent receptor, beta-barrel domain"/>
    <property type="match status" value="1"/>
</dbReference>
<dbReference type="Proteomes" id="UP001596016">
    <property type="component" value="Unassembled WGS sequence"/>
</dbReference>
<comment type="caution">
    <text evidence="14">The sequence shown here is derived from an EMBL/GenBank/DDBJ whole genome shotgun (WGS) entry which is preliminary data.</text>
</comment>
<comment type="subcellular location">
    <subcellularLocation>
        <location evidence="1 10">Cell outer membrane</location>
        <topology evidence="1 10">Multi-pass membrane protein</topology>
    </subcellularLocation>
</comment>
<accession>A0ABW0H4M3</accession>
<evidence type="ECO:0000313" key="15">
    <source>
        <dbReference type="Proteomes" id="UP001596016"/>
    </source>
</evidence>
<dbReference type="EMBL" id="JBHSLL010000050">
    <property type="protein sequence ID" value="MFC5386973.1"/>
    <property type="molecule type" value="Genomic_DNA"/>
</dbReference>
<feature type="domain" description="TonB-dependent receptor-like beta-barrel" evidence="12">
    <location>
        <begin position="259"/>
        <end position="717"/>
    </location>
</feature>
<dbReference type="InterPro" id="IPR036942">
    <property type="entry name" value="Beta-barrel_TonB_sf"/>
</dbReference>
<dbReference type="InterPro" id="IPR039426">
    <property type="entry name" value="TonB-dep_rcpt-like"/>
</dbReference>
<evidence type="ECO:0000256" key="4">
    <source>
        <dbReference type="ARBA" id="ARBA00022452"/>
    </source>
</evidence>
<keyword evidence="5 10" id="KW-0812">Transmembrane</keyword>